<evidence type="ECO:0000313" key="3">
    <source>
        <dbReference type="Proteomes" id="UP000031364"/>
    </source>
</evidence>
<dbReference type="EMBL" id="JNFP01000077">
    <property type="protein sequence ID" value="KIA60197.1"/>
    <property type="molecule type" value="Genomic_DNA"/>
</dbReference>
<dbReference type="Proteomes" id="UP000031364">
    <property type="component" value="Unassembled WGS sequence"/>
</dbReference>
<feature type="transmembrane region" description="Helical" evidence="1">
    <location>
        <begin position="13"/>
        <end position="34"/>
    </location>
</feature>
<organism evidence="2 3">
    <name type="scientific">Nocardia vulneris</name>
    <dbReference type="NCBI Taxonomy" id="1141657"/>
    <lineage>
        <taxon>Bacteria</taxon>
        <taxon>Bacillati</taxon>
        <taxon>Actinomycetota</taxon>
        <taxon>Actinomycetes</taxon>
        <taxon>Mycobacteriales</taxon>
        <taxon>Nocardiaceae</taxon>
        <taxon>Nocardia</taxon>
    </lineage>
</organism>
<reference evidence="2 3" key="1">
    <citation type="journal article" date="2014" name="Int. J. Syst. Evol. Microbiol.">
        <title>Nocardia vulneris sp. nov., isolated from wounds of human patients in North America.</title>
        <authorList>
            <person name="Lasker B.A."/>
            <person name="Bell M."/>
            <person name="Klenk H.P."/>
            <person name="Sproer C."/>
            <person name="Schumann C."/>
            <person name="Schumann P."/>
            <person name="Brown J.M."/>
        </authorList>
    </citation>
    <scope>NUCLEOTIDE SEQUENCE [LARGE SCALE GENOMIC DNA]</scope>
    <source>
        <strain evidence="2 3">W9851</strain>
    </source>
</reference>
<comment type="caution">
    <text evidence="2">The sequence shown here is derived from an EMBL/GenBank/DDBJ whole genome shotgun (WGS) entry which is preliminary data.</text>
</comment>
<keyword evidence="1" id="KW-0472">Membrane</keyword>
<proteinExistence type="predicted"/>
<keyword evidence="1" id="KW-0812">Transmembrane</keyword>
<sequence>MLLDRRWEEHMNIWGNAMSALAVLCGVVLGGWLSTRNQDRQWRRDHQREWRDIRLSAYHDFVAAYRQYVAFALEPSARISAVPHPWIAHELVPYFDEVGRPYKERLESAWTGARLVFDSVETADAGLRVLTSARQVAAARANHGSEEIPPALFRELWRSQDTFVAAARKEMGLGLVVSGPPA</sequence>
<keyword evidence="3" id="KW-1185">Reference proteome</keyword>
<accession>A0ABR4Z577</accession>
<name>A0ABR4Z577_9NOCA</name>
<protein>
    <submittedName>
        <fullName evidence="2">Uncharacterized protein</fullName>
    </submittedName>
</protein>
<evidence type="ECO:0000313" key="2">
    <source>
        <dbReference type="EMBL" id="KIA60197.1"/>
    </source>
</evidence>
<keyword evidence="1" id="KW-1133">Transmembrane helix</keyword>
<evidence type="ECO:0000256" key="1">
    <source>
        <dbReference type="SAM" id="Phobius"/>
    </source>
</evidence>
<gene>
    <name evidence="2" type="ORF">FG87_38670</name>
</gene>